<proteinExistence type="predicted"/>
<reference evidence="1 2" key="1">
    <citation type="submission" date="2017-10" db="EMBL/GenBank/DDBJ databases">
        <title>The draft genome sequence of Lewinella nigricans NBRC 102662.</title>
        <authorList>
            <person name="Wang K."/>
        </authorList>
    </citation>
    <scope>NUCLEOTIDE SEQUENCE [LARGE SCALE GENOMIC DNA]</scope>
    <source>
        <strain evidence="1 2">NBRC 102662</strain>
    </source>
</reference>
<protein>
    <recommendedName>
        <fullName evidence="3">Isoquinoline 1-oxidoreductase subunit</fullName>
    </recommendedName>
</protein>
<evidence type="ECO:0008006" key="3">
    <source>
        <dbReference type="Google" id="ProtNLM"/>
    </source>
</evidence>
<dbReference type="OrthoDB" id="656942at2"/>
<dbReference type="Proteomes" id="UP000223913">
    <property type="component" value="Unassembled WGS sequence"/>
</dbReference>
<dbReference type="RefSeq" id="WP_099148372.1">
    <property type="nucleotide sequence ID" value="NZ_PDUD01000002.1"/>
</dbReference>
<dbReference type="EMBL" id="PDUD01000002">
    <property type="protein sequence ID" value="PHN08169.1"/>
    <property type="molecule type" value="Genomic_DNA"/>
</dbReference>
<dbReference type="AlphaFoldDB" id="A0A2D0NIZ6"/>
<name>A0A2D0NIZ6_FLAN2</name>
<evidence type="ECO:0000313" key="2">
    <source>
        <dbReference type="Proteomes" id="UP000223913"/>
    </source>
</evidence>
<dbReference type="InterPro" id="IPR036280">
    <property type="entry name" value="Multihaem_cyt_sf"/>
</dbReference>
<evidence type="ECO:0000313" key="1">
    <source>
        <dbReference type="EMBL" id="PHN08169.1"/>
    </source>
</evidence>
<accession>A0A2D0NIZ6</accession>
<organism evidence="1 2">
    <name type="scientific">Flavilitoribacter nigricans (strain ATCC 23147 / DSM 23189 / NBRC 102662 / NCIMB 1420 / SS-2)</name>
    <name type="common">Lewinella nigricans</name>
    <dbReference type="NCBI Taxonomy" id="1122177"/>
    <lineage>
        <taxon>Bacteria</taxon>
        <taxon>Pseudomonadati</taxon>
        <taxon>Bacteroidota</taxon>
        <taxon>Saprospiria</taxon>
        <taxon>Saprospirales</taxon>
        <taxon>Lewinellaceae</taxon>
        <taxon>Flavilitoribacter</taxon>
    </lineage>
</organism>
<comment type="caution">
    <text evidence="1">The sequence shown here is derived from an EMBL/GenBank/DDBJ whole genome shotgun (WGS) entry which is preliminary data.</text>
</comment>
<dbReference type="SUPFAM" id="SSF48695">
    <property type="entry name" value="Multiheme cytochromes"/>
    <property type="match status" value="1"/>
</dbReference>
<gene>
    <name evidence="1" type="ORF">CRP01_02280</name>
</gene>
<sequence length="204" mass="21925">MKKANHYYLIAMLLLGVLVFGFAYPDGQGEGSTAAPAAEAPMPAAAAFDQMMAVLTHKRCVNCHPAGDRPHQGEDSHLHHFGVQRGETGHGLAALQCSTCHQETNNNISGVPGAPHWHLAPRSMAWEGLSRTEIAASMLDPARNGGRSLEEIVHHLTEDALVLWAFEPGVDDEGNPREKPPVSKADYIQAVKDWAAAGAQIPNE</sequence>
<keyword evidence="2" id="KW-1185">Reference proteome</keyword>